<evidence type="ECO:0000256" key="8">
    <source>
        <dbReference type="ARBA" id="ARBA00023014"/>
    </source>
</evidence>
<dbReference type="OrthoDB" id="9805897at2"/>
<feature type="binding site" evidence="10">
    <location>
        <position position="73"/>
    </location>
    <ligand>
        <name>substrate</name>
    </ligand>
</feature>
<keyword evidence="8 10" id="KW-0411">Iron-sulfur</keyword>
<keyword evidence="2 10" id="KW-0004">4Fe-4S</keyword>
<dbReference type="InterPro" id="IPR002817">
    <property type="entry name" value="ThiC/BzaA/B"/>
</dbReference>
<comment type="pathway">
    <text evidence="10">Cofactor biosynthesis; thiamine diphosphate biosynthesis.</text>
</comment>
<dbReference type="PANTHER" id="PTHR30557:SF1">
    <property type="entry name" value="PHOSPHOMETHYLPYRIMIDINE SYNTHASE, CHLOROPLASTIC"/>
    <property type="match status" value="1"/>
</dbReference>
<evidence type="ECO:0000256" key="3">
    <source>
        <dbReference type="ARBA" id="ARBA00022691"/>
    </source>
</evidence>
<dbReference type="Proteomes" id="UP000294813">
    <property type="component" value="Unassembled WGS sequence"/>
</dbReference>
<dbReference type="SFLD" id="SFLDG01114">
    <property type="entry name" value="phosphomethylpyrimidine_syntha"/>
    <property type="match status" value="1"/>
</dbReference>
<keyword evidence="6 10" id="KW-0784">Thiamine biosynthesis</keyword>
<dbReference type="AlphaFoldDB" id="A0A4R2RRH4"/>
<dbReference type="RefSeq" id="WP_131919967.1">
    <property type="nucleotide sequence ID" value="NZ_SLXT01000022.1"/>
</dbReference>
<feature type="binding site" evidence="10">
    <location>
        <position position="272"/>
    </location>
    <ligand>
        <name>substrate</name>
    </ligand>
</feature>
<reference evidence="11 12" key="1">
    <citation type="submission" date="2019-03" db="EMBL/GenBank/DDBJ databases">
        <title>Genomic Encyclopedia of Type Strains, Phase IV (KMG-IV): sequencing the most valuable type-strain genomes for metagenomic binning, comparative biology and taxonomic classification.</title>
        <authorList>
            <person name="Goeker M."/>
        </authorList>
    </citation>
    <scope>NUCLEOTIDE SEQUENCE [LARGE SCALE GENOMIC DNA]</scope>
    <source>
        <strain evidence="11 12">DSM 11170</strain>
    </source>
</reference>
<dbReference type="GO" id="GO:0070284">
    <property type="term" value="F:phosphomethylpyrimidine synthase activity"/>
    <property type="evidence" value="ECO:0007669"/>
    <property type="project" value="UniProtKB-EC"/>
</dbReference>
<sequence>MAKRQWGETLYVLAQKGVMTEEMQQVAEKEGVSPEYVMSEVAAGRVVIPVNIVRPRAQYDGIGKGLTTKVNANIGTSLGTSGVEREIHKLQLAVECGAHAVMDLSTGPDIDGVRQALIKDCPVAFGTVPIYQATVEALEASGAFIHMTPEQMMDAVRKQAEDGVDFMTIHCGLTREAIERLRSHPRIADIVSRGGSFLTGWMLQHDKENPFFERFDEILEIARRYDITLSLGDALRPGCVADATDRGQIQELIILGELVDRCRQAGVQVMVEGPGHMALHQIEMNIKLQKRLCEDAPFYVLGPLVTDIAPGYDHITSAIGGAIAASAGADFLCYVTPAEHLSLPNDEDVRMGVIASRIAGHAADLAKGIPSAVQRDRAMGMARKALNWTKQRELAIDPRPFEAHPHTRTEEGCSMCGPYCAMRIVSDHLGKPMTHC</sequence>
<dbReference type="InterPro" id="IPR038521">
    <property type="entry name" value="ThiC/Bza_core_dom"/>
</dbReference>
<feature type="binding site" evidence="10">
    <location>
        <position position="413"/>
    </location>
    <ligand>
        <name>[4Fe-4S] cluster</name>
        <dbReference type="ChEBI" id="CHEBI:49883"/>
        <note>4Fe-4S-S-AdoMet</note>
    </ligand>
</feature>
<dbReference type="SFLD" id="SFLDS00113">
    <property type="entry name" value="Radical_SAM_Phosphomethylpyrim"/>
    <property type="match status" value="1"/>
</dbReference>
<evidence type="ECO:0000256" key="10">
    <source>
        <dbReference type="HAMAP-Rule" id="MF_00089"/>
    </source>
</evidence>
<keyword evidence="4 10" id="KW-0479">Metal-binding</keyword>
<keyword evidence="3 10" id="KW-0949">S-adenosyl-L-methionine</keyword>
<dbReference type="GO" id="GO:0009228">
    <property type="term" value="P:thiamine biosynthetic process"/>
    <property type="evidence" value="ECO:0007669"/>
    <property type="project" value="UniProtKB-UniRule"/>
</dbReference>
<keyword evidence="5 10" id="KW-0862">Zinc</keyword>
<dbReference type="GO" id="GO:0009229">
    <property type="term" value="P:thiamine diphosphate biosynthetic process"/>
    <property type="evidence" value="ECO:0007669"/>
    <property type="project" value="UniProtKB-UniRule"/>
</dbReference>
<keyword evidence="7 10" id="KW-0408">Iron</keyword>
<keyword evidence="12" id="KW-1185">Reference proteome</keyword>
<evidence type="ECO:0000256" key="4">
    <source>
        <dbReference type="ARBA" id="ARBA00022723"/>
    </source>
</evidence>
<proteinExistence type="inferred from homology"/>
<dbReference type="EMBL" id="SLXT01000022">
    <property type="protein sequence ID" value="TCP62471.1"/>
    <property type="molecule type" value="Genomic_DNA"/>
</dbReference>
<dbReference type="PANTHER" id="PTHR30557">
    <property type="entry name" value="THIAMINE BIOSYNTHESIS PROTEIN THIC"/>
    <property type="match status" value="1"/>
</dbReference>
<keyword evidence="9 10" id="KW-0456">Lyase</keyword>
<organism evidence="11 12">
    <name type="scientific">Heliophilum fasciatum</name>
    <dbReference type="NCBI Taxonomy" id="35700"/>
    <lineage>
        <taxon>Bacteria</taxon>
        <taxon>Bacillati</taxon>
        <taxon>Bacillota</taxon>
        <taxon>Clostridia</taxon>
        <taxon>Eubacteriales</taxon>
        <taxon>Heliobacteriaceae</taxon>
        <taxon>Heliophilum</taxon>
    </lineage>
</organism>
<feature type="binding site" evidence="10">
    <location>
        <position position="299"/>
    </location>
    <ligand>
        <name>substrate</name>
    </ligand>
</feature>
<feature type="binding site" evidence="10">
    <location>
        <begin position="233"/>
        <end position="236"/>
    </location>
    <ligand>
        <name>substrate</name>
    </ligand>
</feature>
<feature type="binding site" evidence="10">
    <location>
        <position position="340"/>
    </location>
    <ligand>
        <name>Zn(2+)</name>
        <dbReference type="ChEBI" id="CHEBI:29105"/>
    </ligand>
</feature>
<dbReference type="InterPro" id="IPR037509">
    <property type="entry name" value="ThiC"/>
</dbReference>
<feature type="binding site" evidence="10">
    <location>
        <position position="102"/>
    </location>
    <ligand>
        <name>substrate</name>
    </ligand>
</feature>
<dbReference type="SFLD" id="SFLDF00407">
    <property type="entry name" value="phosphomethylpyrimidine_syntha"/>
    <property type="match status" value="1"/>
</dbReference>
<name>A0A4R2RRH4_9FIRM</name>
<dbReference type="GO" id="GO:0051539">
    <property type="term" value="F:4 iron, 4 sulfur cluster binding"/>
    <property type="evidence" value="ECO:0007669"/>
    <property type="project" value="UniProtKB-KW"/>
</dbReference>
<comment type="function">
    <text evidence="1 10">Catalyzes the synthesis of the hydroxymethylpyrimidine phosphate (HMP-P) moiety of thiamine from aminoimidazole ribotide (AIR) in a radical S-adenosyl-L-methionine (SAM)-dependent reaction.</text>
</comment>
<gene>
    <name evidence="10" type="primary">thiC</name>
    <name evidence="11" type="ORF">EDD73_12243</name>
</gene>
<dbReference type="EC" id="4.1.99.17" evidence="10"/>
<accession>A0A4R2RRH4</accession>
<evidence type="ECO:0000313" key="11">
    <source>
        <dbReference type="EMBL" id="TCP62471.1"/>
    </source>
</evidence>
<feature type="binding site" evidence="10">
    <location>
        <position position="416"/>
    </location>
    <ligand>
        <name>[4Fe-4S] cluster</name>
        <dbReference type="ChEBI" id="CHEBI:49883"/>
        <note>4Fe-4S-S-AdoMet</note>
    </ligand>
</feature>
<feature type="binding site" evidence="10">
    <location>
        <position position="170"/>
    </location>
    <ligand>
        <name>substrate</name>
    </ligand>
</feature>
<dbReference type="Pfam" id="PF01964">
    <property type="entry name" value="ThiC_Rad_SAM"/>
    <property type="match status" value="1"/>
</dbReference>
<evidence type="ECO:0000256" key="6">
    <source>
        <dbReference type="ARBA" id="ARBA00022977"/>
    </source>
</evidence>
<evidence type="ECO:0000256" key="1">
    <source>
        <dbReference type="ARBA" id="ARBA00003175"/>
    </source>
</evidence>
<feature type="binding site" evidence="10">
    <location>
        <position position="131"/>
    </location>
    <ligand>
        <name>substrate</name>
    </ligand>
</feature>
<dbReference type="NCBIfam" id="NF009895">
    <property type="entry name" value="PRK13352.1"/>
    <property type="match status" value="1"/>
</dbReference>
<feature type="binding site" evidence="10">
    <location>
        <position position="420"/>
    </location>
    <ligand>
        <name>[4Fe-4S] cluster</name>
        <dbReference type="ChEBI" id="CHEBI:49883"/>
        <note>4Fe-4S-S-AdoMet</note>
    </ligand>
</feature>
<comment type="caution">
    <text evidence="11">The sequence shown here is derived from an EMBL/GenBank/DDBJ whole genome shotgun (WGS) entry which is preliminary data.</text>
</comment>
<dbReference type="NCBIfam" id="TIGR00190">
    <property type="entry name" value="thiC"/>
    <property type="match status" value="1"/>
</dbReference>
<feature type="binding site" evidence="10">
    <location>
        <begin position="192"/>
        <end position="194"/>
    </location>
    <ligand>
        <name>substrate</name>
    </ligand>
</feature>
<dbReference type="GO" id="GO:0008270">
    <property type="term" value="F:zinc ion binding"/>
    <property type="evidence" value="ECO:0007669"/>
    <property type="project" value="UniProtKB-UniRule"/>
</dbReference>
<feature type="binding site" evidence="10">
    <location>
        <position position="276"/>
    </location>
    <ligand>
        <name>Zn(2+)</name>
        <dbReference type="ChEBI" id="CHEBI:29105"/>
    </ligand>
</feature>
<dbReference type="Gene3D" id="3.20.20.540">
    <property type="entry name" value="Radical SAM ThiC family, central domain"/>
    <property type="match status" value="1"/>
</dbReference>
<dbReference type="UniPathway" id="UPA00060"/>
<evidence type="ECO:0000256" key="9">
    <source>
        <dbReference type="ARBA" id="ARBA00023239"/>
    </source>
</evidence>
<evidence type="ECO:0000256" key="2">
    <source>
        <dbReference type="ARBA" id="ARBA00022485"/>
    </source>
</evidence>
<dbReference type="FunFam" id="3.20.20.540:FF:000001">
    <property type="entry name" value="Phosphomethylpyrimidine synthase"/>
    <property type="match status" value="1"/>
</dbReference>
<comment type="cofactor">
    <cofactor evidence="10">
        <name>[4Fe-4S] cluster</name>
        <dbReference type="ChEBI" id="CHEBI:49883"/>
    </cofactor>
    <text evidence="10">Binds 1 [4Fe-4S] cluster per subunit. The cluster is coordinated with 3 cysteines and an exchangeable S-adenosyl-L-methionine.</text>
</comment>
<comment type="catalytic activity">
    <reaction evidence="10">
        <text>5-amino-1-(5-phospho-beta-D-ribosyl)imidazole + S-adenosyl-L-methionine = 4-amino-2-methyl-5-(phosphooxymethyl)pyrimidine + CO + 5'-deoxyadenosine + formate + L-methionine + 3 H(+)</text>
        <dbReference type="Rhea" id="RHEA:24840"/>
        <dbReference type="ChEBI" id="CHEBI:15378"/>
        <dbReference type="ChEBI" id="CHEBI:15740"/>
        <dbReference type="ChEBI" id="CHEBI:17245"/>
        <dbReference type="ChEBI" id="CHEBI:17319"/>
        <dbReference type="ChEBI" id="CHEBI:57844"/>
        <dbReference type="ChEBI" id="CHEBI:58354"/>
        <dbReference type="ChEBI" id="CHEBI:59789"/>
        <dbReference type="ChEBI" id="CHEBI:137981"/>
        <dbReference type="EC" id="4.1.99.17"/>
    </reaction>
</comment>
<evidence type="ECO:0000256" key="5">
    <source>
        <dbReference type="ARBA" id="ARBA00022833"/>
    </source>
</evidence>
<comment type="similarity">
    <text evidence="10">Belongs to the ThiC family.</text>
</comment>
<evidence type="ECO:0000256" key="7">
    <source>
        <dbReference type="ARBA" id="ARBA00023004"/>
    </source>
</evidence>
<protein>
    <recommendedName>
        <fullName evidence="10">Phosphomethylpyrimidine synthase</fullName>
        <ecNumber evidence="10">4.1.99.17</ecNumber>
    </recommendedName>
    <alternativeName>
        <fullName evidence="10">Hydroxymethylpyrimidine phosphate synthase</fullName>
        <shortName evidence="10">HMP-P synthase</shortName>
        <shortName evidence="10">HMP-phosphate synthase</shortName>
        <shortName evidence="10">HMPP synthase</shortName>
    </alternativeName>
    <alternativeName>
        <fullName evidence="10">Thiamine biosynthesis protein ThiC</fullName>
    </alternativeName>
</protein>
<evidence type="ECO:0000313" key="12">
    <source>
        <dbReference type="Proteomes" id="UP000294813"/>
    </source>
</evidence>
<dbReference type="HAMAP" id="MF_00089">
    <property type="entry name" value="ThiC"/>
    <property type="match status" value="1"/>
</dbReference>